<keyword evidence="4" id="KW-1185">Reference proteome</keyword>
<evidence type="ECO:0000313" key="3">
    <source>
        <dbReference type="Proteomes" id="UP000077384"/>
    </source>
</evidence>
<gene>
    <name evidence="2" type="ORF">CLCOS_03010</name>
    <name evidence="1" type="ORF">WX73_02084</name>
</gene>
<dbReference type="RefSeq" id="WP_082853598.1">
    <property type="nucleotide sequence ID" value="NZ_LROR01000023.1"/>
</dbReference>
<organism evidence="1 3">
    <name type="scientific">Clostridium coskatii</name>
    <dbReference type="NCBI Taxonomy" id="1705578"/>
    <lineage>
        <taxon>Bacteria</taxon>
        <taxon>Bacillati</taxon>
        <taxon>Bacillota</taxon>
        <taxon>Clostridia</taxon>
        <taxon>Eubacteriales</taxon>
        <taxon>Clostridiaceae</taxon>
        <taxon>Clostridium</taxon>
    </lineage>
</organism>
<dbReference type="EMBL" id="LITQ01000030">
    <property type="protein sequence ID" value="OAA90719.1"/>
    <property type="molecule type" value="Genomic_DNA"/>
</dbReference>
<protein>
    <recommendedName>
        <fullName evidence="5">AP2 domain protein</fullName>
    </recommendedName>
</protein>
<dbReference type="Proteomes" id="UP000077384">
    <property type="component" value="Unassembled WGS sequence"/>
</dbReference>
<dbReference type="Proteomes" id="UP000093694">
    <property type="component" value="Unassembled WGS sequence"/>
</dbReference>
<reference evidence="2 4" key="2">
    <citation type="journal article" date="2016" name="Front. Microbiol.">
        <title>Industrial Acetogenic Biocatalysts: A Comparative Metabolic and Genomic Analysis.</title>
        <authorList>
            <person name="Bengelsdorf F."/>
            <person name="Poehlein A."/>
            <person name="Sonja S."/>
            <person name="Erz C."/>
            <person name="Hummel T."/>
            <person name="Hoffmeister S."/>
            <person name="Daniel R."/>
            <person name="Durre P."/>
        </authorList>
    </citation>
    <scope>NUCLEOTIDE SEQUENCE [LARGE SCALE GENOMIC DNA]</scope>
    <source>
        <strain evidence="2 4">PTA-10522</strain>
    </source>
</reference>
<dbReference type="PATRIC" id="fig|1705578.3.peg.2342"/>
<reference evidence="1 3" key="1">
    <citation type="journal article" date="2015" name="Biotechnol. Bioeng.">
        <title>Genome sequence and phenotypic characterization of Caulobacter segnis.</title>
        <authorList>
            <person name="Patel S."/>
            <person name="Fletcher B."/>
            <person name="Scott D.C."/>
            <person name="Ely B."/>
        </authorList>
    </citation>
    <scope>NUCLEOTIDE SEQUENCE [LARGE SCALE GENOMIC DNA]</scope>
    <source>
        <strain evidence="1 3">PS02</strain>
    </source>
</reference>
<accession>A0A162N9T4</accession>
<dbReference type="EMBL" id="LROR01000023">
    <property type="protein sequence ID" value="OBR97445.1"/>
    <property type="molecule type" value="Genomic_DNA"/>
</dbReference>
<sequence length="271" mass="32277">MELRKQMTNKEKRQYYKERSFERLGETRINNMGSVMTIIDYKNYNNVTVEFENGYITKTIYGNFVRGSVKNPYDKTTYGVGYIGEGKYKATVKGKATKEYAVWSSMFERCYSLKYQQREPTYKGCKICDKWMNFQEFGKWFSENYYEIIGQKMHIDKDILIKGNKTYSPLTCVFVPQDINKLFTKADSIRNNLPIGVYLWQFKNRKTCYTAQCRDGKIQKRLGYFNTSHKAFLAYKKYKEELIKETANKYRGRIPEKLYNAMMNYEVSEED</sequence>
<name>A0A162N9T4_9CLOT</name>
<evidence type="ECO:0000313" key="2">
    <source>
        <dbReference type="EMBL" id="OBR97445.1"/>
    </source>
</evidence>
<proteinExistence type="predicted"/>
<comment type="caution">
    <text evidence="1">The sequence shown here is derived from an EMBL/GenBank/DDBJ whole genome shotgun (WGS) entry which is preliminary data.</text>
</comment>
<evidence type="ECO:0000313" key="4">
    <source>
        <dbReference type="Proteomes" id="UP000093694"/>
    </source>
</evidence>
<dbReference type="AlphaFoldDB" id="A0A162N9T4"/>
<evidence type="ECO:0008006" key="5">
    <source>
        <dbReference type="Google" id="ProtNLM"/>
    </source>
</evidence>
<evidence type="ECO:0000313" key="1">
    <source>
        <dbReference type="EMBL" id="OAA90719.1"/>
    </source>
</evidence>